<dbReference type="InterPro" id="IPR051395">
    <property type="entry name" value="Cytochrome_c_Peroxidase/MauG"/>
</dbReference>
<protein>
    <submittedName>
        <fullName evidence="9">C-type cytochrome</fullName>
    </submittedName>
</protein>
<dbReference type="OrthoDB" id="9805202at2"/>
<name>A0A6N7PKS2_9BACT</name>
<dbReference type="RefSeq" id="WP_153819589.1">
    <property type="nucleotide sequence ID" value="NZ_WJIE01000003.1"/>
</dbReference>
<dbReference type="GO" id="GO:0020037">
    <property type="term" value="F:heme binding"/>
    <property type="evidence" value="ECO:0007669"/>
    <property type="project" value="InterPro"/>
</dbReference>
<evidence type="ECO:0000256" key="6">
    <source>
        <dbReference type="PROSITE-ProRule" id="PRU00433"/>
    </source>
</evidence>
<gene>
    <name evidence="9" type="ORF">GF068_12555</name>
</gene>
<dbReference type="Gene3D" id="1.10.760.10">
    <property type="entry name" value="Cytochrome c-like domain"/>
    <property type="match status" value="1"/>
</dbReference>
<dbReference type="PANTHER" id="PTHR30600">
    <property type="entry name" value="CYTOCHROME C PEROXIDASE-RELATED"/>
    <property type="match status" value="1"/>
</dbReference>
<keyword evidence="1 6" id="KW-0349">Heme</keyword>
<keyword evidence="10" id="KW-1185">Reference proteome</keyword>
<keyword evidence="3 7" id="KW-0732">Signal</keyword>
<reference evidence="9 10" key="1">
    <citation type="submission" date="2019-10" db="EMBL/GenBank/DDBJ databases">
        <title>A soil myxobacterium in the family Polyangiaceae.</title>
        <authorList>
            <person name="Li Y."/>
            <person name="Wang J."/>
        </authorList>
    </citation>
    <scope>NUCLEOTIDE SEQUENCE [LARGE SCALE GENOMIC DNA]</scope>
    <source>
        <strain evidence="9 10">DSM 14734</strain>
    </source>
</reference>
<sequence>MSKHANRNHWLLGAAVFAASAIAVQADATPSNDDLFRQFFDAGVRYTQALDFPNRIGDLGDPVNGQARFGIAADGVSSDDSQALFEGESSIAGTVVSNGRTCFTCHRPENRLGLPPLPLTSTIPLDDVLFTGLESDIGDEPLGLVNFNELGLLFHRANRFNPLLPPGDPFLKVFFWRKSQPLINIVFTFGALNDGRMRELTEAVRGAIFTHTQNTDLRFDDLAPIQDLRDMSAFMESQIDPPELAALLDPDDPLHDTLLDDPFYTVNATTPAEKRGQKLFAKHCMSCHNMPNVFSNRDHVDGNPLSFPPHYGHVMDIGVSQRNKHDLEFRDFDSVTGQRVPVVLKLVKVDGTIVEHTVVDDIGVAAATARYEDLHRFKVPQLRGIRHVAPYFHDNSADTLEEVVDYFTSPWYNHSADGKKKQIHLNTKQKADLVAFLKIL</sequence>
<proteinExistence type="predicted"/>
<feature type="chain" id="PRO_5026831545" evidence="7">
    <location>
        <begin position="27"/>
        <end position="440"/>
    </location>
</feature>
<dbReference type="Proteomes" id="UP000440224">
    <property type="component" value="Unassembled WGS sequence"/>
</dbReference>
<dbReference type="GO" id="GO:0004130">
    <property type="term" value="F:cytochrome-c peroxidase activity"/>
    <property type="evidence" value="ECO:0007669"/>
    <property type="project" value="TreeGrafter"/>
</dbReference>
<evidence type="ECO:0000256" key="4">
    <source>
        <dbReference type="ARBA" id="ARBA00023002"/>
    </source>
</evidence>
<keyword evidence="5 6" id="KW-0408">Iron</keyword>
<keyword evidence="4" id="KW-0560">Oxidoreductase</keyword>
<evidence type="ECO:0000256" key="3">
    <source>
        <dbReference type="ARBA" id="ARBA00022729"/>
    </source>
</evidence>
<evidence type="ECO:0000256" key="5">
    <source>
        <dbReference type="ARBA" id="ARBA00023004"/>
    </source>
</evidence>
<feature type="domain" description="Cytochrome c" evidence="8">
    <location>
        <begin position="271"/>
        <end position="440"/>
    </location>
</feature>
<dbReference type="SUPFAM" id="SSF46626">
    <property type="entry name" value="Cytochrome c"/>
    <property type="match status" value="2"/>
</dbReference>
<evidence type="ECO:0000313" key="9">
    <source>
        <dbReference type="EMBL" id="MRG92752.1"/>
    </source>
</evidence>
<keyword evidence="2 6" id="KW-0479">Metal-binding</keyword>
<organism evidence="9 10">
    <name type="scientific">Polyangium spumosum</name>
    <dbReference type="NCBI Taxonomy" id="889282"/>
    <lineage>
        <taxon>Bacteria</taxon>
        <taxon>Pseudomonadati</taxon>
        <taxon>Myxococcota</taxon>
        <taxon>Polyangia</taxon>
        <taxon>Polyangiales</taxon>
        <taxon>Polyangiaceae</taxon>
        <taxon>Polyangium</taxon>
    </lineage>
</organism>
<evidence type="ECO:0000256" key="1">
    <source>
        <dbReference type="ARBA" id="ARBA00022617"/>
    </source>
</evidence>
<dbReference type="GO" id="GO:0046872">
    <property type="term" value="F:metal ion binding"/>
    <property type="evidence" value="ECO:0007669"/>
    <property type="project" value="UniProtKB-KW"/>
</dbReference>
<evidence type="ECO:0000259" key="8">
    <source>
        <dbReference type="PROSITE" id="PS51007"/>
    </source>
</evidence>
<accession>A0A6N7PKS2</accession>
<dbReference type="GO" id="GO:0009055">
    <property type="term" value="F:electron transfer activity"/>
    <property type="evidence" value="ECO:0007669"/>
    <property type="project" value="InterPro"/>
</dbReference>
<evidence type="ECO:0000256" key="7">
    <source>
        <dbReference type="SAM" id="SignalP"/>
    </source>
</evidence>
<dbReference type="PANTHER" id="PTHR30600:SF10">
    <property type="entry name" value="BLL6722 PROTEIN"/>
    <property type="match status" value="1"/>
</dbReference>
<dbReference type="AlphaFoldDB" id="A0A6N7PKS2"/>
<comment type="caution">
    <text evidence="9">The sequence shown here is derived from an EMBL/GenBank/DDBJ whole genome shotgun (WGS) entry which is preliminary data.</text>
</comment>
<feature type="signal peptide" evidence="7">
    <location>
        <begin position="1"/>
        <end position="26"/>
    </location>
</feature>
<evidence type="ECO:0000256" key="2">
    <source>
        <dbReference type="ARBA" id="ARBA00022723"/>
    </source>
</evidence>
<dbReference type="InterPro" id="IPR009056">
    <property type="entry name" value="Cyt_c-like_dom"/>
</dbReference>
<dbReference type="EMBL" id="WJIE01000003">
    <property type="protein sequence ID" value="MRG92752.1"/>
    <property type="molecule type" value="Genomic_DNA"/>
</dbReference>
<evidence type="ECO:0000313" key="10">
    <source>
        <dbReference type="Proteomes" id="UP000440224"/>
    </source>
</evidence>
<dbReference type="InterPro" id="IPR036909">
    <property type="entry name" value="Cyt_c-like_dom_sf"/>
</dbReference>
<dbReference type="PROSITE" id="PS51007">
    <property type="entry name" value="CYTC"/>
    <property type="match status" value="1"/>
</dbReference>